<dbReference type="PANTHER" id="PTHR43826">
    <property type="entry name" value="GLUCOSE-6-PHOSPHATE EXCHANGER SLC37A4"/>
    <property type="match status" value="1"/>
</dbReference>
<feature type="transmembrane region" description="Helical" evidence="6">
    <location>
        <begin position="172"/>
        <end position="193"/>
    </location>
</feature>
<dbReference type="PIRSF" id="PIRSF002808">
    <property type="entry name" value="Hexose_phosphate_transp"/>
    <property type="match status" value="1"/>
</dbReference>
<feature type="transmembrane region" description="Helical" evidence="6">
    <location>
        <begin position="77"/>
        <end position="94"/>
    </location>
</feature>
<keyword evidence="5 6" id="KW-0472">Membrane</keyword>
<dbReference type="WBParaSite" id="TREG1_43840.5">
    <property type="protein sequence ID" value="TREG1_43840.5"/>
    <property type="gene ID" value="TREG1_43840"/>
</dbReference>
<dbReference type="AlphaFoldDB" id="A0AA85JNT6"/>
<name>A0AA85JNT6_TRIRE</name>
<feature type="transmembrane region" description="Helical" evidence="6">
    <location>
        <begin position="100"/>
        <end position="122"/>
    </location>
</feature>
<comment type="similarity">
    <text evidence="2">Belongs to the major facilitator superfamily. Organophosphate:Pi antiporter (OPA) (TC 2.A.1.4) family.</text>
</comment>
<feature type="transmembrane region" description="Helical" evidence="6">
    <location>
        <begin position="49"/>
        <end position="70"/>
    </location>
</feature>
<dbReference type="WBParaSite" id="TREG1_43840.1">
    <property type="protein sequence ID" value="TREG1_43840.1"/>
    <property type="gene ID" value="TREG1_43840"/>
</dbReference>
<evidence type="ECO:0000256" key="6">
    <source>
        <dbReference type="SAM" id="Phobius"/>
    </source>
</evidence>
<dbReference type="GO" id="GO:0005789">
    <property type="term" value="C:endoplasmic reticulum membrane"/>
    <property type="evidence" value="ECO:0007669"/>
    <property type="project" value="TreeGrafter"/>
</dbReference>
<dbReference type="InterPro" id="IPR000849">
    <property type="entry name" value="Sugar_P_transporter"/>
</dbReference>
<dbReference type="SUPFAM" id="SSF103473">
    <property type="entry name" value="MFS general substrate transporter"/>
    <property type="match status" value="1"/>
</dbReference>
<keyword evidence="3 6" id="KW-0812">Transmembrane</keyword>
<dbReference type="PROSITE" id="PS50850">
    <property type="entry name" value="MFS"/>
    <property type="match status" value="1"/>
</dbReference>
<reference evidence="9 10" key="2">
    <citation type="submission" date="2023-11" db="UniProtKB">
        <authorList>
            <consortium name="WormBaseParasite"/>
        </authorList>
    </citation>
    <scope>IDENTIFICATION</scope>
</reference>
<dbReference type="PANTHER" id="PTHR43826:SF3">
    <property type="entry name" value="GLUCOSE-6-PHOSPHATE EXCHANGER SLC37A4"/>
    <property type="match status" value="1"/>
</dbReference>
<feature type="transmembrane region" description="Helical" evidence="6">
    <location>
        <begin position="394"/>
        <end position="415"/>
    </location>
</feature>
<feature type="transmembrane region" description="Helical" evidence="6">
    <location>
        <begin position="134"/>
        <end position="160"/>
    </location>
</feature>
<proteinExistence type="inferred from homology"/>
<accession>A0AA85JNT6</accession>
<dbReference type="WBParaSite" id="TREG1_43840.3">
    <property type="protein sequence ID" value="TREG1_43840.3"/>
    <property type="gene ID" value="TREG1_43840"/>
</dbReference>
<dbReference type="GO" id="GO:0061513">
    <property type="term" value="F:glucose 6-phosphate:phosphate antiporter activity"/>
    <property type="evidence" value="ECO:0007669"/>
    <property type="project" value="TreeGrafter"/>
</dbReference>
<dbReference type="Gene3D" id="1.20.1250.20">
    <property type="entry name" value="MFS general substrate transporter like domains"/>
    <property type="match status" value="2"/>
</dbReference>
<evidence type="ECO:0000256" key="4">
    <source>
        <dbReference type="ARBA" id="ARBA00022989"/>
    </source>
</evidence>
<dbReference type="WBParaSite" id="TREG1_43840.2">
    <property type="protein sequence ID" value="TREG1_43840.2"/>
    <property type="gene ID" value="TREG1_43840"/>
</dbReference>
<reference evidence="8" key="1">
    <citation type="submission" date="2022-06" db="EMBL/GenBank/DDBJ databases">
        <authorList>
            <person name="Berger JAMES D."/>
            <person name="Berger JAMES D."/>
        </authorList>
    </citation>
    <scope>NUCLEOTIDE SEQUENCE [LARGE SCALE GENOMIC DNA]</scope>
</reference>
<evidence type="ECO:0000256" key="5">
    <source>
        <dbReference type="ARBA" id="ARBA00023136"/>
    </source>
</evidence>
<evidence type="ECO:0000256" key="2">
    <source>
        <dbReference type="ARBA" id="ARBA00009598"/>
    </source>
</evidence>
<comment type="subcellular location">
    <subcellularLocation>
        <location evidence="1">Endomembrane system</location>
        <topology evidence="1">Multi-pass membrane protein</topology>
    </subcellularLocation>
</comment>
<dbReference type="GO" id="GO:0035435">
    <property type="term" value="P:phosphate ion transmembrane transport"/>
    <property type="evidence" value="ECO:0007669"/>
    <property type="project" value="TreeGrafter"/>
</dbReference>
<evidence type="ECO:0000256" key="3">
    <source>
        <dbReference type="ARBA" id="ARBA00022692"/>
    </source>
</evidence>
<evidence type="ECO:0000313" key="9">
    <source>
        <dbReference type="WBParaSite" id="TREG1_43840.1"/>
    </source>
</evidence>
<dbReference type="InterPro" id="IPR051337">
    <property type="entry name" value="OPA_Antiporter"/>
</dbReference>
<evidence type="ECO:0000256" key="1">
    <source>
        <dbReference type="ARBA" id="ARBA00004127"/>
    </source>
</evidence>
<organism evidence="8 11">
    <name type="scientific">Trichobilharzia regenti</name>
    <name type="common">Nasal bird schistosome</name>
    <dbReference type="NCBI Taxonomy" id="157069"/>
    <lineage>
        <taxon>Eukaryota</taxon>
        <taxon>Metazoa</taxon>
        <taxon>Spiralia</taxon>
        <taxon>Lophotrochozoa</taxon>
        <taxon>Platyhelminthes</taxon>
        <taxon>Trematoda</taxon>
        <taxon>Digenea</taxon>
        <taxon>Strigeidida</taxon>
        <taxon>Schistosomatoidea</taxon>
        <taxon>Schistosomatidae</taxon>
        <taxon>Trichobilharzia</taxon>
    </lineage>
</organism>
<dbReference type="InterPro" id="IPR036259">
    <property type="entry name" value="MFS_trans_sf"/>
</dbReference>
<evidence type="ECO:0000259" key="7">
    <source>
        <dbReference type="PROSITE" id="PS50850"/>
    </source>
</evidence>
<evidence type="ECO:0000313" key="10">
    <source>
        <dbReference type="WBParaSite" id="TREG1_43840.2"/>
    </source>
</evidence>
<keyword evidence="8" id="KW-1185">Reference proteome</keyword>
<feature type="domain" description="Major facilitator superfamily (MFS) profile" evidence="7">
    <location>
        <begin position="11"/>
        <end position="507"/>
    </location>
</feature>
<dbReference type="WBParaSite" id="TREG1_43840.7">
    <property type="protein sequence ID" value="TREG1_43840.7"/>
    <property type="gene ID" value="TREG1_43840"/>
</dbReference>
<sequence length="507" mass="55512">MQTKIKRPVGLLILLFCSYFFISLAKKAIQNVYSLIPNEYKGARENSQLGLMITSQTLGYTVTKLVGGVLMDRLNPLNVFIYSLLLISGLLFLLSISSHWLIWLLLYGMSGLTLGSGWPAVSKLLRMYVAPQELATWWGVISSSANVAGCIGSWLSIGIFSVSTVFLDNFAWRAPLIFIGTCCIISALLLLVYQHFRIGYLPRSDDKIYSKTISTKSSPIEISMNNDQSINPKNLKSELKHREGCTNQSLISKSTTGSYKCTKSNQVEIFDEKIEEEKKNAINDDNHDKCLTTHPVKLSVIHQISKLFQTLSPRQRLLLGSSAIVHMCSTFLRYALADWIGVMLLMNKEAYSKNTANLVVSSYECGGIVGCLFVGVVADINLFNKRNLWASRRMPFIIIQMSITCIALLCLSWIAEHNVPLAVPLLVSSVLGITVLGSISLCGVLAVELAPPGLSGTAHALSALAANIGAILAGYPFALLAEYINWSGAFFVAGIASGLSVIPFLCF</sequence>
<dbReference type="WBParaSite" id="TREG1_43840.4">
    <property type="protein sequence ID" value="TREG1_43840.4"/>
    <property type="gene ID" value="TREG1_43840"/>
</dbReference>
<feature type="transmembrane region" description="Helical" evidence="6">
    <location>
        <begin position="484"/>
        <end position="506"/>
    </location>
</feature>
<feature type="transmembrane region" description="Helical" evidence="6">
    <location>
        <begin position="356"/>
        <end position="382"/>
    </location>
</feature>
<evidence type="ECO:0000313" key="11">
    <source>
        <dbReference type="WBParaSite" id="TREG1_43840.5"/>
    </source>
</evidence>
<dbReference type="InterPro" id="IPR020846">
    <property type="entry name" value="MFS_dom"/>
</dbReference>
<dbReference type="Proteomes" id="UP000050795">
    <property type="component" value="Unassembled WGS sequence"/>
</dbReference>
<protein>
    <submittedName>
        <fullName evidence="9 10">MFS domain-containing protein</fullName>
    </submittedName>
</protein>
<feature type="transmembrane region" description="Helical" evidence="6">
    <location>
        <begin position="459"/>
        <end position="478"/>
    </location>
</feature>
<dbReference type="Pfam" id="PF07690">
    <property type="entry name" value="MFS_1"/>
    <property type="match status" value="2"/>
</dbReference>
<evidence type="ECO:0000313" key="8">
    <source>
        <dbReference type="Proteomes" id="UP000050795"/>
    </source>
</evidence>
<feature type="transmembrane region" description="Helical" evidence="6">
    <location>
        <begin position="317"/>
        <end position="336"/>
    </location>
</feature>
<dbReference type="InterPro" id="IPR011701">
    <property type="entry name" value="MFS"/>
</dbReference>
<feature type="transmembrane region" description="Helical" evidence="6">
    <location>
        <begin position="421"/>
        <end position="447"/>
    </location>
</feature>
<keyword evidence="4 6" id="KW-1133">Transmembrane helix</keyword>